<dbReference type="InterPro" id="IPR005467">
    <property type="entry name" value="His_kinase_dom"/>
</dbReference>
<dbReference type="PROSITE" id="PS50112">
    <property type="entry name" value="PAS"/>
    <property type="match status" value="1"/>
</dbReference>
<evidence type="ECO:0000259" key="11">
    <source>
        <dbReference type="PROSITE" id="PS50109"/>
    </source>
</evidence>
<dbReference type="InterPro" id="IPR011006">
    <property type="entry name" value="CheY-like_superfamily"/>
</dbReference>
<evidence type="ECO:0000256" key="6">
    <source>
        <dbReference type="ARBA" id="ARBA00022777"/>
    </source>
</evidence>
<dbReference type="Pfam" id="PF00072">
    <property type="entry name" value="Response_reg"/>
    <property type="match status" value="1"/>
</dbReference>
<organism evidence="15 16">
    <name type="scientific">Caulobacter segnis</name>
    <dbReference type="NCBI Taxonomy" id="88688"/>
    <lineage>
        <taxon>Bacteria</taxon>
        <taxon>Pseudomonadati</taxon>
        <taxon>Pseudomonadota</taxon>
        <taxon>Alphaproteobacteria</taxon>
        <taxon>Caulobacterales</taxon>
        <taxon>Caulobacteraceae</taxon>
        <taxon>Caulobacter</taxon>
    </lineage>
</organism>
<dbReference type="Gene3D" id="3.30.450.20">
    <property type="entry name" value="PAS domain"/>
    <property type="match status" value="2"/>
</dbReference>
<feature type="domain" description="Histidine kinase" evidence="11">
    <location>
        <begin position="415"/>
        <end position="635"/>
    </location>
</feature>
<dbReference type="InterPro" id="IPR036097">
    <property type="entry name" value="HisK_dim/P_sf"/>
</dbReference>
<dbReference type="CDD" id="cd00130">
    <property type="entry name" value="PAS"/>
    <property type="match status" value="2"/>
</dbReference>
<feature type="domain" description="PAC" evidence="14">
    <location>
        <begin position="325"/>
        <end position="377"/>
    </location>
</feature>
<dbReference type="SUPFAM" id="SSF55874">
    <property type="entry name" value="ATPase domain of HSP90 chaperone/DNA topoisomerase II/histidine kinase"/>
    <property type="match status" value="1"/>
</dbReference>
<dbReference type="Pfam" id="PF13493">
    <property type="entry name" value="DUF4118"/>
    <property type="match status" value="1"/>
</dbReference>
<dbReference type="InterPro" id="IPR000014">
    <property type="entry name" value="PAS"/>
</dbReference>
<dbReference type="Pfam" id="PF08448">
    <property type="entry name" value="PAS_4"/>
    <property type="match status" value="1"/>
</dbReference>
<dbReference type="SUPFAM" id="SSF47384">
    <property type="entry name" value="Homodimeric domain of signal transducing histidine kinase"/>
    <property type="match status" value="1"/>
</dbReference>
<dbReference type="SMART" id="SM00387">
    <property type="entry name" value="HATPase_c"/>
    <property type="match status" value="1"/>
</dbReference>
<comment type="catalytic activity">
    <reaction evidence="1">
        <text>ATP + protein L-histidine = ADP + protein N-phospho-L-histidine.</text>
        <dbReference type="EC" id="2.7.13.3"/>
    </reaction>
</comment>
<dbReference type="Gene3D" id="3.30.565.10">
    <property type="entry name" value="Histidine kinase-like ATPase, C-terminal domain"/>
    <property type="match status" value="1"/>
</dbReference>
<keyword evidence="8" id="KW-0902">Two-component regulatory system</keyword>
<evidence type="ECO:0000259" key="12">
    <source>
        <dbReference type="PROSITE" id="PS50110"/>
    </source>
</evidence>
<keyword evidence="3 9" id="KW-0597">Phosphoprotein</keyword>
<evidence type="ECO:0000256" key="8">
    <source>
        <dbReference type="ARBA" id="ARBA00023012"/>
    </source>
</evidence>
<dbReference type="PROSITE" id="PS50110">
    <property type="entry name" value="RESPONSE_REGULATORY"/>
    <property type="match status" value="1"/>
</dbReference>
<dbReference type="Gene3D" id="3.40.50.2300">
    <property type="match status" value="1"/>
</dbReference>
<reference evidence="15 16" key="1">
    <citation type="submission" date="2022-04" db="EMBL/GenBank/DDBJ databases">
        <title>Genome sequence of soybean root-associated Caulobacter segnis RL271.</title>
        <authorList>
            <person name="Longley R."/>
            <person name="Bonito G."/>
            <person name="Trigodet F."/>
            <person name="Crosson S."/>
            <person name="Fiebig A."/>
        </authorList>
    </citation>
    <scope>NUCLEOTIDE SEQUENCE [LARGE SCALE GENOMIC DNA]</scope>
    <source>
        <strain evidence="15 16">RL271</strain>
    </source>
</reference>
<keyword evidence="6" id="KW-0418">Kinase</keyword>
<dbReference type="SMART" id="SM00388">
    <property type="entry name" value="HisKA"/>
    <property type="match status" value="1"/>
</dbReference>
<keyword evidence="7" id="KW-0067">ATP-binding</keyword>
<keyword evidence="10" id="KW-1133">Transmembrane helix</keyword>
<dbReference type="SUPFAM" id="SSF52172">
    <property type="entry name" value="CheY-like"/>
    <property type="match status" value="1"/>
</dbReference>
<dbReference type="InterPro" id="IPR001789">
    <property type="entry name" value="Sig_transdc_resp-reg_receiver"/>
</dbReference>
<evidence type="ECO:0000256" key="9">
    <source>
        <dbReference type="PROSITE-ProRule" id="PRU00169"/>
    </source>
</evidence>
<dbReference type="Pfam" id="PF08447">
    <property type="entry name" value="PAS_3"/>
    <property type="match status" value="1"/>
</dbReference>
<accession>A0ABY4ZSP6</accession>
<dbReference type="InterPro" id="IPR035965">
    <property type="entry name" value="PAS-like_dom_sf"/>
</dbReference>
<sequence>MLGRTAIRFVTAADRRELRYGLALLSVLVALAARIAAVLVTDVPLNFPTFFVAVLVAAMVGGLGPGFLALGLSAGIAWRFWMSADGSWLLHTRESVQLGMFVLCGGLIVVLVEAMRIAVRAGLAAEERFRSVQEVSLDAFVILEPVREAGKVVDFRWTYANPMADTMRPMGTSSLVGRRVLDVFPDETGRDMVQRMVRLLENGGPDDIDVRRVIDGEERWIRSSGVRLGGDLAVTFRDVTQERRAAAALRSSEELFRGVANSAPVLIWATSARGQADWFNQAWLNFRGRTLEQELGEGWLSGVHPEDRESGLGAADAAADRREPFNVAFRLRRADGAWRWINSVGAPRFDESGGYRGYIGSCFDFTETVEARKDLEDRVAERTAALQASMAETARAQAALAQAQRLETVGRLTGGVAHDFNNLLTVIVGGLDMILRRPDDTTRVKRLAEAALAAGQRGERLTRQLLAFSRNQELKLEVVDVGALLDQAEPLLRRAAGEAMTLTIRRDDAGVRSRVDAAQFEAALLNLVVNASDATATGGEISIAVEPVTLAAGQVLDTAPGRYVRVAVSDTGAGMPPEVLARVFEPFFTTKEVGKGTGLGLAQVYGFLRQCGGGVSIDSAEGRGTSVALYLPATDAPATFAAARTDANPPGRLEGVRVLLVEDDAAVREIAGGLLRDLGCAVTTAENGVSAIEALEEGAPFDLLMSDIIMPGGVSGVDLARSASAHRPDMAVLLTTGYAGDRMDVAPADLPWPVLRKPFQVDQLAEMASALLADRETAAAGQPGVSAAGDR</sequence>
<dbReference type="PANTHER" id="PTHR43065">
    <property type="entry name" value="SENSOR HISTIDINE KINASE"/>
    <property type="match status" value="1"/>
</dbReference>
<dbReference type="InterPro" id="IPR013655">
    <property type="entry name" value="PAS_fold_3"/>
</dbReference>
<dbReference type="SUPFAM" id="SSF55785">
    <property type="entry name" value="PYP-like sensor domain (PAS domain)"/>
    <property type="match status" value="2"/>
</dbReference>
<evidence type="ECO:0000256" key="5">
    <source>
        <dbReference type="ARBA" id="ARBA00022741"/>
    </source>
</evidence>
<keyword evidence="10" id="KW-0472">Membrane</keyword>
<evidence type="ECO:0000256" key="7">
    <source>
        <dbReference type="ARBA" id="ARBA00022840"/>
    </source>
</evidence>
<protein>
    <recommendedName>
        <fullName evidence="2">histidine kinase</fullName>
        <ecNumber evidence="2">2.7.13.3</ecNumber>
    </recommendedName>
</protein>
<dbReference type="SMART" id="SM00086">
    <property type="entry name" value="PAC"/>
    <property type="match status" value="1"/>
</dbReference>
<dbReference type="CDD" id="cd00082">
    <property type="entry name" value="HisKA"/>
    <property type="match status" value="1"/>
</dbReference>
<gene>
    <name evidence="15" type="ORF">MZV50_25450</name>
</gene>
<keyword evidence="5" id="KW-0547">Nucleotide-binding</keyword>
<dbReference type="InterPro" id="IPR013656">
    <property type="entry name" value="PAS_4"/>
</dbReference>
<dbReference type="SMART" id="SM00448">
    <property type="entry name" value="REC"/>
    <property type="match status" value="1"/>
</dbReference>
<feature type="modified residue" description="4-aspartylphosphate" evidence="9">
    <location>
        <position position="707"/>
    </location>
</feature>
<dbReference type="EC" id="2.7.13.3" evidence="2"/>
<evidence type="ECO:0000313" key="15">
    <source>
        <dbReference type="EMBL" id="USQ95843.1"/>
    </source>
</evidence>
<dbReference type="Proteomes" id="UP001057520">
    <property type="component" value="Chromosome"/>
</dbReference>
<proteinExistence type="predicted"/>
<feature type="domain" description="Response regulatory" evidence="12">
    <location>
        <begin position="657"/>
        <end position="772"/>
    </location>
</feature>
<name>A0ABY4ZSP6_9CAUL</name>
<dbReference type="Pfam" id="PF00512">
    <property type="entry name" value="HisKA"/>
    <property type="match status" value="1"/>
</dbReference>
<dbReference type="PRINTS" id="PR00344">
    <property type="entry name" value="BCTRLSENSOR"/>
</dbReference>
<keyword evidence="4" id="KW-0808">Transferase</keyword>
<dbReference type="EMBL" id="CP096040">
    <property type="protein sequence ID" value="USQ95843.1"/>
    <property type="molecule type" value="Genomic_DNA"/>
</dbReference>
<dbReference type="InterPro" id="IPR036890">
    <property type="entry name" value="HATPase_C_sf"/>
</dbReference>
<dbReference type="SMART" id="SM00091">
    <property type="entry name" value="PAS"/>
    <property type="match status" value="2"/>
</dbReference>
<dbReference type="InterPro" id="IPR004358">
    <property type="entry name" value="Sig_transdc_His_kin-like_C"/>
</dbReference>
<evidence type="ECO:0000256" key="2">
    <source>
        <dbReference type="ARBA" id="ARBA00012438"/>
    </source>
</evidence>
<dbReference type="Pfam" id="PF02518">
    <property type="entry name" value="HATPase_c"/>
    <property type="match status" value="1"/>
</dbReference>
<keyword evidence="10" id="KW-0812">Transmembrane</keyword>
<evidence type="ECO:0000259" key="14">
    <source>
        <dbReference type="PROSITE" id="PS50113"/>
    </source>
</evidence>
<feature type="transmembrane region" description="Helical" evidence="10">
    <location>
        <begin position="52"/>
        <end position="78"/>
    </location>
</feature>
<evidence type="ECO:0000256" key="3">
    <source>
        <dbReference type="ARBA" id="ARBA00022553"/>
    </source>
</evidence>
<evidence type="ECO:0000256" key="4">
    <source>
        <dbReference type="ARBA" id="ARBA00022679"/>
    </source>
</evidence>
<dbReference type="NCBIfam" id="TIGR00229">
    <property type="entry name" value="sensory_box"/>
    <property type="match status" value="1"/>
</dbReference>
<dbReference type="PANTHER" id="PTHR43065:SF46">
    <property type="entry name" value="C4-DICARBOXYLATE TRANSPORT SENSOR PROTEIN DCTB"/>
    <property type="match status" value="1"/>
</dbReference>
<dbReference type="PROSITE" id="PS50109">
    <property type="entry name" value="HIS_KIN"/>
    <property type="match status" value="1"/>
</dbReference>
<feature type="transmembrane region" description="Helical" evidence="10">
    <location>
        <begin position="98"/>
        <end position="119"/>
    </location>
</feature>
<evidence type="ECO:0000256" key="1">
    <source>
        <dbReference type="ARBA" id="ARBA00000085"/>
    </source>
</evidence>
<evidence type="ECO:0000256" key="10">
    <source>
        <dbReference type="SAM" id="Phobius"/>
    </source>
</evidence>
<dbReference type="InterPro" id="IPR003661">
    <property type="entry name" value="HisK_dim/P_dom"/>
</dbReference>
<dbReference type="InterPro" id="IPR000700">
    <property type="entry name" value="PAS-assoc_C"/>
</dbReference>
<evidence type="ECO:0000313" key="16">
    <source>
        <dbReference type="Proteomes" id="UP001057520"/>
    </source>
</evidence>
<dbReference type="PROSITE" id="PS50113">
    <property type="entry name" value="PAC"/>
    <property type="match status" value="1"/>
</dbReference>
<dbReference type="InterPro" id="IPR003594">
    <property type="entry name" value="HATPase_dom"/>
</dbReference>
<feature type="domain" description="PAS" evidence="13">
    <location>
        <begin position="252"/>
        <end position="322"/>
    </location>
</feature>
<keyword evidence="16" id="KW-1185">Reference proteome</keyword>
<dbReference type="Gene3D" id="1.10.287.130">
    <property type="match status" value="1"/>
</dbReference>
<dbReference type="InterPro" id="IPR001610">
    <property type="entry name" value="PAC"/>
</dbReference>
<dbReference type="InterPro" id="IPR025201">
    <property type="entry name" value="KdpD_TM"/>
</dbReference>
<evidence type="ECO:0000259" key="13">
    <source>
        <dbReference type="PROSITE" id="PS50112"/>
    </source>
</evidence>
<feature type="transmembrane region" description="Helical" evidence="10">
    <location>
        <begin position="20"/>
        <end position="40"/>
    </location>
</feature>